<accession>A0ABZ1CD90</accession>
<reference evidence="3 4" key="1">
    <citation type="submission" date="2021-08" db="EMBL/GenBank/DDBJ databases">
        <authorList>
            <person name="Zhang D."/>
            <person name="Zhang A."/>
            <person name="Wang L."/>
        </authorList>
    </citation>
    <scope>NUCLEOTIDE SEQUENCE [LARGE SCALE GENOMIC DNA]</scope>
    <source>
        <strain evidence="3 4">WL0086</strain>
    </source>
</reference>
<keyword evidence="4" id="KW-1185">Reference proteome</keyword>
<name>A0ABZ1CD90_9BACT</name>
<feature type="signal peptide" evidence="2">
    <location>
        <begin position="1"/>
        <end position="26"/>
    </location>
</feature>
<sequence>MQHFFRLRLPFLLSGLVLAVANAGHAAELLLTNGDRLTGLIVNRTAEAVVLSSTMLGEIEIPVANIDRIDTESGLNTDPIPEEKPVQAEETQVVKAKPQPAPPVAPPTPKPDSSPTPAADTFFSFLNPWSGKLELGFRQIDGRTDATHFDFRASAESKMGRNSLKASARLLYSEQDTKVTNERYDGSFRWRRELGERTFAQTLTSYYRDPIKLIDNNWEQNVGAGYRLFKNDDHTINVGAGLTAQYRQTNIDDGSVYALVEVFQDYSYQISEKVKFSQNAVAQYSPDGQARFISVGNQPSVVDTGESNYKLRFDTTLQGTITRSISLNLRYEYEFDNAVATEDARADQRIISSIGYGF</sequence>
<keyword evidence="2" id="KW-0732">Signal</keyword>
<dbReference type="EMBL" id="CP139781">
    <property type="protein sequence ID" value="WRQ89556.1"/>
    <property type="molecule type" value="Genomic_DNA"/>
</dbReference>
<feature type="compositionally biased region" description="Pro residues" evidence="1">
    <location>
        <begin position="99"/>
        <end position="114"/>
    </location>
</feature>
<reference evidence="3 4" key="2">
    <citation type="submission" date="2023-12" db="EMBL/GenBank/DDBJ databases">
        <title>Description of an unclassified Opitutus bacterium of Verrucomicrobiota.</title>
        <authorList>
            <person name="Zhang D.-F."/>
        </authorList>
    </citation>
    <scope>NUCLEOTIDE SEQUENCE [LARGE SCALE GENOMIC DNA]</scope>
    <source>
        <strain evidence="3 4">WL0086</strain>
    </source>
</reference>
<proteinExistence type="predicted"/>
<evidence type="ECO:0000313" key="3">
    <source>
        <dbReference type="EMBL" id="WRQ89556.1"/>
    </source>
</evidence>
<dbReference type="InterPro" id="IPR007433">
    <property type="entry name" value="DUF481"/>
</dbReference>
<dbReference type="RefSeq" id="WP_221029757.1">
    <property type="nucleotide sequence ID" value="NZ_CP139781.1"/>
</dbReference>
<feature type="region of interest" description="Disordered" evidence="1">
    <location>
        <begin position="70"/>
        <end position="119"/>
    </location>
</feature>
<gene>
    <name evidence="3" type="ORF">K1X11_009055</name>
</gene>
<evidence type="ECO:0000256" key="2">
    <source>
        <dbReference type="SAM" id="SignalP"/>
    </source>
</evidence>
<evidence type="ECO:0000256" key="1">
    <source>
        <dbReference type="SAM" id="MobiDB-lite"/>
    </source>
</evidence>
<protein>
    <submittedName>
        <fullName evidence="3">DUF481 domain-containing protein</fullName>
    </submittedName>
</protein>
<dbReference type="Proteomes" id="UP000738431">
    <property type="component" value="Chromosome"/>
</dbReference>
<feature type="chain" id="PRO_5046331226" evidence="2">
    <location>
        <begin position="27"/>
        <end position="358"/>
    </location>
</feature>
<organism evidence="3 4">
    <name type="scientific">Actomonas aquatica</name>
    <dbReference type="NCBI Taxonomy" id="2866162"/>
    <lineage>
        <taxon>Bacteria</taxon>
        <taxon>Pseudomonadati</taxon>
        <taxon>Verrucomicrobiota</taxon>
        <taxon>Opitutia</taxon>
        <taxon>Opitutales</taxon>
        <taxon>Opitutaceae</taxon>
        <taxon>Actomonas</taxon>
    </lineage>
</organism>
<evidence type="ECO:0000313" key="4">
    <source>
        <dbReference type="Proteomes" id="UP000738431"/>
    </source>
</evidence>
<dbReference type="Pfam" id="PF04338">
    <property type="entry name" value="DUF481"/>
    <property type="match status" value="1"/>
</dbReference>